<protein>
    <recommendedName>
        <fullName evidence="1">GST N-terminal domain-containing protein</fullName>
    </recommendedName>
</protein>
<dbReference type="InterPro" id="IPR011767">
    <property type="entry name" value="GLR_AS"/>
</dbReference>
<dbReference type="OrthoDB" id="9793736at2"/>
<name>A0A5S9N0L0_9GAMM</name>
<organism evidence="2 3">
    <name type="scientific">BD1-7 clade bacterium</name>
    <dbReference type="NCBI Taxonomy" id="2029982"/>
    <lineage>
        <taxon>Bacteria</taxon>
        <taxon>Pseudomonadati</taxon>
        <taxon>Pseudomonadota</taxon>
        <taxon>Gammaproteobacteria</taxon>
        <taxon>Cellvibrionales</taxon>
        <taxon>Spongiibacteraceae</taxon>
        <taxon>BD1-7 clade</taxon>
    </lineage>
</organism>
<dbReference type="PROSITE" id="PS51354">
    <property type="entry name" value="GLUTAREDOXIN_2"/>
    <property type="match status" value="1"/>
</dbReference>
<dbReference type="EMBL" id="CACSIO010000001">
    <property type="protein sequence ID" value="CAA0082501.1"/>
    <property type="molecule type" value="Genomic_DNA"/>
</dbReference>
<evidence type="ECO:0000313" key="3">
    <source>
        <dbReference type="Proteomes" id="UP000441399"/>
    </source>
</evidence>
<evidence type="ECO:0000313" key="2">
    <source>
        <dbReference type="EMBL" id="CAA0082501.1"/>
    </source>
</evidence>
<sequence length="89" mass="10500">MPTTENLALYHYNACPFCAMTRQALKHFKLNVEQRDIQRHRPYRQQLVKGGGRAQVPCLRIEHDNGRVEWLYESRDIIDYLRDVSRAAA</sequence>
<dbReference type="Gene3D" id="3.40.30.10">
    <property type="entry name" value="Glutaredoxin"/>
    <property type="match status" value="1"/>
</dbReference>
<gene>
    <name evidence="2" type="ORF">OPDIPICF_00421</name>
</gene>
<reference evidence="2 3" key="1">
    <citation type="submission" date="2019-11" db="EMBL/GenBank/DDBJ databases">
        <authorList>
            <person name="Holert J."/>
        </authorList>
    </citation>
    <scope>NUCLEOTIDE SEQUENCE [LARGE SCALE GENOMIC DNA]</scope>
    <source>
        <strain evidence="2">SB11_3</strain>
    </source>
</reference>
<dbReference type="Pfam" id="PF13417">
    <property type="entry name" value="GST_N_3"/>
    <property type="match status" value="1"/>
</dbReference>
<dbReference type="PROSITE" id="PS00195">
    <property type="entry name" value="GLUTAREDOXIN_1"/>
    <property type="match status" value="1"/>
</dbReference>
<dbReference type="InterPro" id="IPR036249">
    <property type="entry name" value="Thioredoxin-like_sf"/>
</dbReference>
<dbReference type="AlphaFoldDB" id="A0A5S9N0L0"/>
<dbReference type="PROSITE" id="PS50404">
    <property type="entry name" value="GST_NTER"/>
    <property type="match status" value="1"/>
</dbReference>
<keyword evidence="3" id="KW-1185">Reference proteome</keyword>
<dbReference type="Proteomes" id="UP000441399">
    <property type="component" value="Unassembled WGS sequence"/>
</dbReference>
<dbReference type="SUPFAM" id="SSF52833">
    <property type="entry name" value="Thioredoxin-like"/>
    <property type="match status" value="1"/>
</dbReference>
<dbReference type="InterPro" id="IPR004045">
    <property type="entry name" value="Glutathione_S-Trfase_N"/>
</dbReference>
<evidence type="ECO:0000259" key="1">
    <source>
        <dbReference type="PROSITE" id="PS50404"/>
    </source>
</evidence>
<proteinExistence type="predicted"/>
<accession>A0A5S9N0L0</accession>
<feature type="domain" description="GST N-terminal" evidence="1">
    <location>
        <begin position="5"/>
        <end position="89"/>
    </location>
</feature>